<feature type="compositionally biased region" description="Basic and acidic residues" evidence="2">
    <location>
        <begin position="378"/>
        <end position="390"/>
    </location>
</feature>
<reference evidence="3" key="1">
    <citation type="submission" date="2020-04" db="EMBL/GenBank/DDBJ databases">
        <authorList>
            <person name="Chiriac C."/>
            <person name="Salcher M."/>
            <person name="Ghai R."/>
            <person name="Kavagutti S V."/>
        </authorList>
    </citation>
    <scope>NUCLEOTIDE SEQUENCE</scope>
</reference>
<sequence length="493" mass="54086">MSYILNYSGWKRIFEQDERSTQQEKQIEKLEDALGISEEEKNDLENTLYKALVEKINVDTGEKKNIMGKILDENTKKAIIESFIYSKNTPKGFFKEPEKYKFIAEYAPDQANAFPAFTIKNPNEIPYKNTDGAEEVVDSLQKILADVSTKNADLFATGEDAQYYIDVESYTDGKVTKKRFVAKQKLATNKLFTLLEGKVPVMTTSTKTLPGSNTTVTKEPTSAQTIKVEIPLSVNDNDPNTTFKVGSAAVANPSATIEIVAKAIQDALAKQGLSDLSKVKLTSVSIISSASNQWGGPVTATHANNGTPTGKNYSEPHPSRKDPNYAKSAESNYSLAKNRGIALSTAIIPGLKEKGIVEIAEPTFDTRVTDTGGNNDHVSADGKKPGRDESVYPNPGQFAKIIVSAETLKEEEIPGKPGEQVQKNQMTQFSLRLVEASGASSEGFRRIFNFSLSRPKYLKKGGGWKSTGYIKRHGGGNRQINGLSNWFNRLLGT</sequence>
<feature type="region of interest" description="Disordered" evidence="2">
    <location>
        <begin position="367"/>
        <end position="392"/>
    </location>
</feature>
<evidence type="ECO:0000256" key="2">
    <source>
        <dbReference type="SAM" id="MobiDB-lite"/>
    </source>
</evidence>
<proteinExistence type="predicted"/>
<dbReference type="EMBL" id="LR796670">
    <property type="protein sequence ID" value="CAB4159558.1"/>
    <property type="molecule type" value="Genomic_DNA"/>
</dbReference>
<evidence type="ECO:0000256" key="1">
    <source>
        <dbReference type="SAM" id="Coils"/>
    </source>
</evidence>
<organism evidence="3">
    <name type="scientific">uncultured Caudovirales phage</name>
    <dbReference type="NCBI Taxonomy" id="2100421"/>
    <lineage>
        <taxon>Viruses</taxon>
        <taxon>Duplodnaviria</taxon>
        <taxon>Heunggongvirae</taxon>
        <taxon>Uroviricota</taxon>
        <taxon>Caudoviricetes</taxon>
        <taxon>Peduoviridae</taxon>
        <taxon>Maltschvirus</taxon>
        <taxon>Maltschvirus maltsch</taxon>
    </lineage>
</organism>
<gene>
    <name evidence="3" type="ORF">UFOVP699_294</name>
</gene>
<feature type="compositionally biased region" description="Polar residues" evidence="2">
    <location>
        <begin position="301"/>
        <end position="312"/>
    </location>
</feature>
<feature type="coiled-coil region" evidence="1">
    <location>
        <begin position="13"/>
        <end position="47"/>
    </location>
</feature>
<feature type="region of interest" description="Disordered" evidence="2">
    <location>
        <begin position="292"/>
        <end position="327"/>
    </location>
</feature>
<name>A0A6J5NR28_9CAUD</name>
<protein>
    <submittedName>
        <fullName evidence="3">Uncharacterized protein</fullName>
    </submittedName>
</protein>
<evidence type="ECO:0000313" key="3">
    <source>
        <dbReference type="EMBL" id="CAB4159558.1"/>
    </source>
</evidence>
<accession>A0A6J5NR28</accession>
<keyword evidence="1" id="KW-0175">Coiled coil</keyword>